<dbReference type="InterPro" id="IPR004046">
    <property type="entry name" value="GST_C"/>
</dbReference>
<dbReference type="PANTHER" id="PTHR13438:SF2">
    <property type="entry name" value="AMINOACYL TRNA SYNTHASE COMPLEX-INTERACTING MULTIFUNCTIONAL PROTEIN 2"/>
    <property type="match status" value="1"/>
</dbReference>
<dbReference type="Proteomes" id="UP001209878">
    <property type="component" value="Unassembled WGS sequence"/>
</dbReference>
<keyword evidence="3" id="KW-0963">Cytoplasm</keyword>
<dbReference type="Pfam" id="PF18569">
    <property type="entry name" value="Thioredoxin_16"/>
    <property type="match status" value="1"/>
</dbReference>
<reference evidence="9" key="1">
    <citation type="journal article" date="2023" name="Mol. Biol. Evol.">
        <title>Third-Generation Sequencing Reveals the Adaptive Role of the Epigenome in Three Deep-Sea Polychaetes.</title>
        <authorList>
            <person name="Perez M."/>
            <person name="Aroh O."/>
            <person name="Sun Y."/>
            <person name="Lan Y."/>
            <person name="Juniper S.K."/>
            <person name="Young C.R."/>
            <person name="Angers B."/>
            <person name="Qian P.Y."/>
        </authorList>
    </citation>
    <scope>NUCLEOTIDE SEQUENCE</scope>
    <source>
        <strain evidence="9">R07B-5</strain>
    </source>
</reference>
<comment type="subcellular location">
    <subcellularLocation>
        <location evidence="2">Cytoplasm</location>
        <location evidence="2">Cytosol</location>
    </subcellularLocation>
    <subcellularLocation>
        <location evidence="1">Nucleus</location>
    </subcellularLocation>
</comment>
<feature type="domain" description="Glutathione S-transferase C-terminal" evidence="7">
    <location>
        <begin position="225"/>
        <end position="284"/>
    </location>
</feature>
<dbReference type="InterPro" id="IPR036282">
    <property type="entry name" value="Glutathione-S-Trfase_C_sf"/>
</dbReference>
<proteinExistence type="predicted"/>
<evidence type="ECO:0000256" key="2">
    <source>
        <dbReference type="ARBA" id="ARBA00004514"/>
    </source>
</evidence>
<feature type="coiled-coil region" evidence="6">
    <location>
        <begin position="47"/>
        <end position="74"/>
    </location>
</feature>
<evidence type="ECO:0000259" key="8">
    <source>
        <dbReference type="Pfam" id="PF18569"/>
    </source>
</evidence>
<evidence type="ECO:0000256" key="1">
    <source>
        <dbReference type="ARBA" id="ARBA00004123"/>
    </source>
</evidence>
<dbReference type="SUPFAM" id="SSF47616">
    <property type="entry name" value="GST C-terminal domain-like"/>
    <property type="match status" value="1"/>
</dbReference>
<keyword evidence="4" id="KW-0648">Protein biosynthesis</keyword>
<evidence type="ECO:0000259" key="7">
    <source>
        <dbReference type="Pfam" id="PF00043"/>
    </source>
</evidence>
<gene>
    <name evidence="9" type="ORF">NP493_410g05005</name>
</gene>
<dbReference type="PANTHER" id="PTHR13438">
    <property type="entry name" value="AMINOACYL TRNA SYNTHASE COMPLEX-INTERACTING MULTIFUNCTIONAL PROTEIN"/>
    <property type="match status" value="1"/>
</dbReference>
<dbReference type="Pfam" id="PF00043">
    <property type="entry name" value="GST_C"/>
    <property type="match status" value="1"/>
</dbReference>
<dbReference type="InterPro" id="IPR042360">
    <property type="entry name" value="AIMP2"/>
</dbReference>
<dbReference type="GO" id="GO:0017101">
    <property type="term" value="C:aminoacyl-tRNA synthetase multienzyme complex"/>
    <property type="evidence" value="ECO:0007669"/>
    <property type="project" value="InterPro"/>
</dbReference>
<evidence type="ECO:0000256" key="5">
    <source>
        <dbReference type="ARBA" id="ARBA00023242"/>
    </source>
</evidence>
<evidence type="ECO:0000256" key="4">
    <source>
        <dbReference type="ARBA" id="ARBA00022917"/>
    </source>
</evidence>
<evidence type="ECO:0008006" key="11">
    <source>
        <dbReference type="Google" id="ProtNLM"/>
    </source>
</evidence>
<keyword evidence="6" id="KW-0175">Coiled coil</keyword>
<name>A0AAD9L166_RIDPI</name>
<dbReference type="GO" id="GO:0005634">
    <property type="term" value="C:nucleus"/>
    <property type="evidence" value="ECO:0007669"/>
    <property type="project" value="UniProtKB-SubCell"/>
</dbReference>
<sequence>MYHLHSYFDSSVSVAQPDCVYKMKSVHADGVCCTDQQKSVGVLDPEVAKLEERQEAILKRLSKLQEEVNSLSKQCLTCDSRAAGEGVPSPVNGLCDIVVSASPNCPPLSLFVLQQLLSHQYRVMAVSHVHSSIQRVGDKLRNVFGTTPNRDRNGYQFVLTVIWKDVECGPVMMVSPKSHSAICGEASIARHLARLLNPAYDSNSVDVATRIDTWIDLAMTLANGNNKEKAAVVRNLNGTLGKSDWLVGGQLTVADVMMWSAMQQSKQVQSATGNVRKWLDTCNGHAAFQLALTLVS</sequence>
<accession>A0AAD9L166</accession>
<evidence type="ECO:0000313" key="10">
    <source>
        <dbReference type="Proteomes" id="UP001209878"/>
    </source>
</evidence>
<feature type="domain" description="AIMP2 thioredoxin-like" evidence="8">
    <location>
        <begin position="94"/>
        <end position="183"/>
    </location>
</feature>
<protein>
    <recommendedName>
        <fullName evidence="11">Aminoacyl tRNA synthase complex-interacting multifunctional protein 2</fullName>
    </recommendedName>
</protein>
<dbReference type="EMBL" id="JAODUO010000410">
    <property type="protein sequence ID" value="KAK2181126.1"/>
    <property type="molecule type" value="Genomic_DNA"/>
</dbReference>
<dbReference type="AlphaFoldDB" id="A0AAD9L166"/>
<dbReference type="InterPro" id="IPR041503">
    <property type="entry name" value="AIMP2_thioredoxin"/>
</dbReference>
<keyword evidence="10" id="KW-1185">Reference proteome</keyword>
<keyword evidence="5" id="KW-0539">Nucleus</keyword>
<evidence type="ECO:0000256" key="6">
    <source>
        <dbReference type="SAM" id="Coils"/>
    </source>
</evidence>
<comment type="caution">
    <text evidence="9">The sequence shown here is derived from an EMBL/GenBank/DDBJ whole genome shotgun (WGS) entry which is preliminary data.</text>
</comment>
<dbReference type="Gene3D" id="1.20.1050.130">
    <property type="match status" value="1"/>
</dbReference>
<dbReference type="GO" id="GO:0005829">
    <property type="term" value="C:cytosol"/>
    <property type="evidence" value="ECO:0007669"/>
    <property type="project" value="UniProtKB-SubCell"/>
</dbReference>
<organism evidence="9 10">
    <name type="scientific">Ridgeia piscesae</name>
    <name type="common">Tubeworm</name>
    <dbReference type="NCBI Taxonomy" id="27915"/>
    <lineage>
        <taxon>Eukaryota</taxon>
        <taxon>Metazoa</taxon>
        <taxon>Spiralia</taxon>
        <taxon>Lophotrochozoa</taxon>
        <taxon>Annelida</taxon>
        <taxon>Polychaeta</taxon>
        <taxon>Sedentaria</taxon>
        <taxon>Canalipalpata</taxon>
        <taxon>Sabellida</taxon>
        <taxon>Siboglinidae</taxon>
        <taxon>Ridgeia</taxon>
    </lineage>
</organism>
<evidence type="ECO:0000313" key="9">
    <source>
        <dbReference type="EMBL" id="KAK2181126.1"/>
    </source>
</evidence>
<evidence type="ECO:0000256" key="3">
    <source>
        <dbReference type="ARBA" id="ARBA00022490"/>
    </source>
</evidence>
<dbReference type="GO" id="GO:0006412">
    <property type="term" value="P:translation"/>
    <property type="evidence" value="ECO:0007669"/>
    <property type="project" value="UniProtKB-KW"/>
</dbReference>